<protein>
    <recommendedName>
        <fullName evidence="2 5">Isocitrate lyase</fullName>
        <ecNumber evidence="1 5">4.1.3.1</ecNumber>
    </recommendedName>
</protein>
<dbReference type="SUPFAM" id="SSF51621">
    <property type="entry name" value="Phosphoenolpyruvate/pyruvate domain"/>
    <property type="match status" value="1"/>
</dbReference>
<dbReference type="Proteomes" id="UP001161497">
    <property type="component" value="Chromosome"/>
</dbReference>
<dbReference type="EMBL" id="OX458932">
    <property type="protein sequence ID" value="CAI9085453.1"/>
    <property type="molecule type" value="Genomic_DNA"/>
</dbReference>
<dbReference type="PIRSF" id="PIRSF001362">
    <property type="entry name" value="Isocit_lyase"/>
    <property type="match status" value="1"/>
</dbReference>
<dbReference type="PANTHER" id="PTHR21631:SF3">
    <property type="entry name" value="BIFUNCTIONAL GLYOXYLATE CYCLE PROTEIN"/>
    <property type="match status" value="1"/>
</dbReference>
<evidence type="ECO:0000256" key="1">
    <source>
        <dbReference type="ARBA" id="ARBA00012909"/>
    </source>
</evidence>
<dbReference type="InterPro" id="IPR039556">
    <property type="entry name" value="ICL/PEPM"/>
</dbReference>
<evidence type="ECO:0000256" key="5">
    <source>
        <dbReference type="NCBIfam" id="TIGR01346"/>
    </source>
</evidence>
<proteinExistence type="predicted"/>
<dbReference type="Pfam" id="PF00463">
    <property type="entry name" value="ICL"/>
    <property type="match status" value="2"/>
</dbReference>
<dbReference type="Gene3D" id="3.20.20.60">
    <property type="entry name" value="Phosphoenolpyruvate-binding domains"/>
    <property type="match status" value="1"/>
</dbReference>
<dbReference type="InterPro" id="IPR015813">
    <property type="entry name" value="Pyrv/PenolPyrv_kinase-like_dom"/>
</dbReference>
<dbReference type="GO" id="GO:0004451">
    <property type="term" value="F:isocitrate lyase activity"/>
    <property type="evidence" value="ECO:0007669"/>
    <property type="project" value="UniProtKB-EC"/>
</dbReference>
<keyword evidence="7" id="KW-1185">Reference proteome</keyword>
<evidence type="ECO:0000256" key="4">
    <source>
        <dbReference type="ARBA" id="ARBA00023531"/>
    </source>
</evidence>
<keyword evidence="3 6" id="KW-0456">Lyase</keyword>
<dbReference type="InterPro" id="IPR018523">
    <property type="entry name" value="Isocitrate_lyase_ph_CS"/>
</dbReference>
<name>A0ABN8XEI4_9BACT</name>
<accession>A0ABN8XEI4</accession>
<dbReference type="CDD" id="cd00377">
    <property type="entry name" value="ICL_PEPM"/>
    <property type="match status" value="1"/>
</dbReference>
<dbReference type="EC" id="4.1.3.1" evidence="1 5"/>
<dbReference type="PROSITE" id="PS00161">
    <property type="entry name" value="ISOCITRATE_LYASE"/>
    <property type="match status" value="1"/>
</dbReference>
<comment type="catalytic activity">
    <reaction evidence="4">
        <text>D-threo-isocitrate = glyoxylate + succinate</text>
        <dbReference type="Rhea" id="RHEA:13245"/>
        <dbReference type="ChEBI" id="CHEBI:15562"/>
        <dbReference type="ChEBI" id="CHEBI:30031"/>
        <dbReference type="ChEBI" id="CHEBI:36655"/>
        <dbReference type="EC" id="4.1.3.1"/>
    </reaction>
</comment>
<dbReference type="InterPro" id="IPR006254">
    <property type="entry name" value="Isocitrate_lyase"/>
</dbReference>
<gene>
    <name evidence="6" type="primary">aceA</name>
    <name evidence="6" type="ORF">MFUM_1085</name>
</gene>
<evidence type="ECO:0000256" key="2">
    <source>
        <dbReference type="ARBA" id="ARBA00017446"/>
    </source>
</evidence>
<evidence type="ECO:0000313" key="6">
    <source>
        <dbReference type="EMBL" id="CAI9085453.1"/>
    </source>
</evidence>
<reference evidence="6" key="1">
    <citation type="submission" date="2023-03" db="EMBL/GenBank/DDBJ databases">
        <authorList>
            <person name="Cremers G."/>
            <person name="Picone N."/>
        </authorList>
    </citation>
    <scope>NUCLEOTIDE SEQUENCE</scope>
    <source>
        <strain evidence="6">Sample_alias</strain>
    </source>
</reference>
<dbReference type="NCBIfam" id="TIGR01346">
    <property type="entry name" value="isocit_lyase"/>
    <property type="match status" value="1"/>
</dbReference>
<sequence>MRFPETFPMPSLVEKISEEWACSDRWKGIKRAYTAADVVRLSGSLSIEYTLARHGATLLWELLHDKEPVIALGAVTGMQAVQMVKAGLKAIYCSGWQIAADANLAQETYPDFSLYPSNSMPLLVKRINASLRRADAIDFAENKKDINYFVPIVVDGEAGFGGALNAFELTKWLIEAGVAAVHFEDQLPSAKKCGHMRSKVLVPTREALQKLIAARLASDILGVSTIIIARTDADGASFLSSDVDERDREFIKRRTEEGFFEIQGGLDLAIARALVFAPYVDILWFESSKPDLLSAQRFAEAIHRTFPGKLLAYNCSPSFYWKEYMKEEQIASFHNRLASWGYKLQVISLAGFHSLSYGMFTMAKEIKEKGLVAYSLFQEKEKEAQQEGYTALSHQHEVGASYFELIYNTIVDKI</sequence>
<dbReference type="PANTHER" id="PTHR21631">
    <property type="entry name" value="ISOCITRATE LYASE/MALATE SYNTHASE"/>
    <property type="match status" value="1"/>
</dbReference>
<dbReference type="InterPro" id="IPR040442">
    <property type="entry name" value="Pyrv_kinase-like_dom_sf"/>
</dbReference>
<evidence type="ECO:0000313" key="7">
    <source>
        <dbReference type="Proteomes" id="UP001161497"/>
    </source>
</evidence>
<organism evidence="6 7">
    <name type="scientific">Candidatus Methylacidiphilum fumarolicum</name>
    <dbReference type="NCBI Taxonomy" id="591154"/>
    <lineage>
        <taxon>Bacteria</taxon>
        <taxon>Pseudomonadati</taxon>
        <taxon>Verrucomicrobiota</taxon>
        <taxon>Methylacidiphilae</taxon>
        <taxon>Methylacidiphilales</taxon>
        <taxon>Methylacidiphilaceae</taxon>
        <taxon>Methylacidiphilum (ex Ratnadevi et al. 2023)</taxon>
    </lineage>
</organism>
<evidence type="ECO:0000256" key="3">
    <source>
        <dbReference type="ARBA" id="ARBA00023239"/>
    </source>
</evidence>
<dbReference type="NCBIfam" id="NF011645">
    <property type="entry name" value="PRK15063.1"/>
    <property type="match status" value="1"/>
</dbReference>